<dbReference type="InterPro" id="IPR027417">
    <property type="entry name" value="P-loop_NTPase"/>
</dbReference>
<dbReference type="SUPFAM" id="SSF52540">
    <property type="entry name" value="P-loop containing nucleoside triphosphate hydrolases"/>
    <property type="match status" value="1"/>
</dbReference>
<dbReference type="Pfam" id="PF21018">
    <property type="entry name" value="BipA_C"/>
    <property type="match status" value="1"/>
</dbReference>
<evidence type="ECO:0000256" key="2">
    <source>
        <dbReference type="ARBA" id="ARBA00048548"/>
    </source>
</evidence>
<dbReference type="GO" id="GO:0005525">
    <property type="term" value="F:GTP binding"/>
    <property type="evidence" value="ECO:0007669"/>
    <property type="project" value="UniProtKB-UniRule"/>
</dbReference>
<gene>
    <name evidence="3" type="primary">bipA</name>
    <name evidence="5" type="ORF">GRAN_1263</name>
</gene>
<dbReference type="InterPro" id="IPR005225">
    <property type="entry name" value="Small_GTP-bd"/>
</dbReference>
<feature type="binding site" evidence="3">
    <location>
        <begin position="132"/>
        <end position="135"/>
    </location>
    <ligand>
        <name>GTP</name>
        <dbReference type="ChEBI" id="CHEBI:37565"/>
    </ligand>
</feature>
<dbReference type="EMBL" id="RDSM01000001">
    <property type="protein sequence ID" value="RXH57953.1"/>
    <property type="molecule type" value="Genomic_DNA"/>
</dbReference>
<dbReference type="PROSITE" id="PS51722">
    <property type="entry name" value="G_TR_2"/>
    <property type="match status" value="1"/>
</dbReference>
<dbReference type="CDD" id="cd16263">
    <property type="entry name" value="BipA_III"/>
    <property type="match status" value="1"/>
</dbReference>
<evidence type="ECO:0000256" key="1">
    <source>
        <dbReference type="ARBA" id="ARBA00023134"/>
    </source>
</evidence>
<dbReference type="GO" id="GO:0043022">
    <property type="term" value="F:ribosome binding"/>
    <property type="evidence" value="ECO:0007669"/>
    <property type="project" value="UniProtKB-UniRule"/>
</dbReference>
<protein>
    <recommendedName>
        <fullName evidence="3">Large ribosomal subunit assembly factor BipA</fullName>
        <ecNumber evidence="3">3.6.5.-</ecNumber>
    </recommendedName>
    <alternativeName>
        <fullName evidence="3">GTP-binding protein BipA</fullName>
    </alternativeName>
</protein>
<comment type="caution">
    <text evidence="5">The sequence shown here is derived from an EMBL/GenBank/DDBJ whole genome shotgun (WGS) entry which is preliminary data.</text>
</comment>
<dbReference type="Gene3D" id="3.30.70.240">
    <property type="match status" value="1"/>
</dbReference>
<reference evidence="6" key="2">
    <citation type="submission" date="2019-02" db="EMBL/GenBank/DDBJ databases">
        <title>Granulicella sibirica sp. nov., a psychrotolerant acidobacterium isolated from an organic soil layer in forested tundra, West Siberia.</title>
        <authorList>
            <person name="Oshkin I.Y."/>
            <person name="Kulichevskaya I.S."/>
            <person name="Rijpstra W.I.C."/>
            <person name="Sinninghe Damste J.S."/>
            <person name="Rakitin A.L."/>
            <person name="Ravin N.V."/>
            <person name="Dedysh S.N."/>
        </authorList>
    </citation>
    <scope>NUCLEOTIDE SEQUENCE [LARGE SCALE GENOMIC DNA]</scope>
    <source>
        <strain evidence="6">AF10</strain>
    </source>
</reference>
<dbReference type="NCBIfam" id="TIGR00231">
    <property type="entry name" value="small_GTP"/>
    <property type="match status" value="1"/>
</dbReference>
<dbReference type="PANTHER" id="PTHR42908:SF8">
    <property type="entry name" value="TR-TYPE G DOMAIN-CONTAINING PROTEIN"/>
    <property type="match status" value="1"/>
</dbReference>
<dbReference type="Proteomes" id="UP000289437">
    <property type="component" value="Unassembled WGS sequence"/>
</dbReference>
<dbReference type="InterPro" id="IPR035651">
    <property type="entry name" value="BipA_V"/>
</dbReference>
<dbReference type="RefSeq" id="WP_128912041.1">
    <property type="nucleotide sequence ID" value="NZ_RDSM01000001.1"/>
</dbReference>
<dbReference type="InterPro" id="IPR048876">
    <property type="entry name" value="BipA_C"/>
</dbReference>
<keyword evidence="3" id="KW-0820">tRNA-binding</keyword>
<comment type="subunit">
    <text evidence="3">Monomer.</text>
</comment>
<dbReference type="OrthoDB" id="9804431at2"/>
<dbReference type="GO" id="GO:0000049">
    <property type="term" value="F:tRNA binding"/>
    <property type="evidence" value="ECO:0007669"/>
    <property type="project" value="UniProtKB-KW"/>
</dbReference>
<evidence type="ECO:0000256" key="3">
    <source>
        <dbReference type="HAMAP-Rule" id="MF_00849"/>
    </source>
</evidence>
<dbReference type="GO" id="GO:0009409">
    <property type="term" value="P:response to cold"/>
    <property type="evidence" value="ECO:0007669"/>
    <property type="project" value="UniProtKB-ARBA"/>
</dbReference>
<dbReference type="PROSITE" id="PS00301">
    <property type="entry name" value="G_TR_1"/>
    <property type="match status" value="1"/>
</dbReference>
<dbReference type="Pfam" id="PF00009">
    <property type="entry name" value="GTP_EFTU"/>
    <property type="match status" value="1"/>
</dbReference>
<dbReference type="HAMAP" id="MF_00849">
    <property type="entry name" value="BipA"/>
    <property type="match status" value="1"/>
</dbReference>
<evidence type="ECO:0000313" key="6">
    <source>
        <dbReference type="Proteomes" id="UP000289437"/>
    </source>
</evidence>
<dbReference type="PRINTS" id="PR00315">
    <property type="entry name" value="ELONGATNFCT"/>
</dbReference>
<accession>A0A4Q0T2U7</accession>
<organism evidence="5 6">
    <name type="scientific">Granulicella sibirica</name>
    <dbReference type="NCBI Taxonomy" id="2479048"/>
    <lineage>
        <taxon>Bacteria</taxon>
        <taxon>Pseudomonadati</taxon>
        <taxon>Acidobacteriota</taxon>
        <taxon>Terriglobia</taxon>
        <taxon>Terriglobales</taxon>
        <taxon>Acidobacteriaceae</taxon>
        <taxon>Granulicella</taxon>
    </lineage>
</organism>
<sequence>MSNPTIAPIFNIAIIAHVDHGKTTLVDAMLRQSGTFRTNEAVTDRVMDSNDLEKERGITILAKNTAIHYKDAKINIVDTPGHADFGGEVERALKMVDGVVLLVDASEGPLPQTRYVLSKALEAKLTPILVINKIDRPDARPQEVVNEVYDLFIDLDADESVLEFPIIYTNGKAGTATMDLATPGTDLQPLFDLIVKTIPAATGDPDGTLQILVTNLDYSDYLGRLAIGRVFNGTLKTGQEVAVSKTDGTMQNVKITKLFSFDGLKRTDTTETVLGDIVAIAGVPGITIGETFCSIENPEPLPLIKIDEPTIAINFSVNNSPFAGREGKFVTSRNIKERLDRELLTNVSIRVEDTGSPETFKVLGRGELQLSVLMEMMRREGFEIMVSRPQIVTKRIDGELMEPSEILTIDIPENFVGTVIERLGPRKGEMVKMANHGSGRVRMEFKVPSRGLIGLRNEMLTETRGTIVMNSISGDYIPYQGDIPQRPSGALISDRQGTTTMYALDMIQERGVLFLGDGVEVYEGMLVGEHSRDNDLDVNAVREKKLTNMRASGSDDAVRLVPFKQLTLEQSIEFIAEDELVEITPKSLRMRKKVLQANRRPKRSQSSSGE</sequence>
<dbReference type="NCBIfam" id="TIGR01394">
    <property type="entry name" value="TypA_BipA"/>
    <property type="match status" value="1"/>
</dbReference>
<dbReference type="SUPFAM" id="SSF54980">
    <property type="entry name" value="EF-G C-terminal domain-like"/>
    <property type="match status" value="2"/>
</dbReference>
<dbReference type="InterPro" id="IPR004161">
    <property type="entry name" value="EFTu-like_2"/>
</dbReference>
<dbReference type="InterPro" id="IPR009000">
    <property type="entry name" value="Transl_B-barrel_sf"/>
</dbReference>
<dbReference type="GO" id="GO:0003924">
    <property type="term" value="F:GTPase activity"/>
    <property type="evidence" value="ECO:0007669"/>
    <property type="project" value="UniProtKB-UniRule"/>
</dbReference>
<evidence type="ECO:0000313" key="5">
    <source>
        <dbReference type="EMBL" id="RXH57953.1"/>
    </source>
</evidence>
<dbReference type="GO" id="GO:0019843">
    <property type="term" value="F:rRNA binding"/>
    <property type="evidence" value="ECO:0007669"/>
    <property type="project" value="UniProtKB-KW"/>
</dbReference>
<dbReference type="EC" id="3.6.5.-" evidence="3"/>
<dbReference type="GO" id="GO:0005829">
    <property type="term" value="C:cytosol"/>
    <property type="evidence" value="ECO:0007669"/>
    <property type="project" value="TreeGrafter"/>
</dbReference>
<dbReference type="GO" id="GO:0010467">
    <property type="term" value="P:gene expression"/>
    <property type="evidence" value="ECO:0007669"/>
    <property type="project" value="UniProtKB-ARBA"/>
</dbReference>
<comment type="subcellular location">
    <subcellularLocation>
        <location evidence="3">Cytoplasm</location>
    </subcellularLocation>
    <text evidence="3">Binds to ribosomes.</text>
</comment>
<keyword evidence="3" id="KW-0699">rRNA-binding</keyword>
<dbReference type="GO" id="GO:0000027">
    <property type="term" value="P:ribosomal large subunit assembly"/>
    <property type="evidence" value="ECO:0007669"/>
    <property type="project" value="UniProtKB-UniRule"/>
</dbReference>
<dbReference type="FunFam" id="3.30.70.870:FF:000003">
    <property type="entry name" value="GTP-binding protein TypA"/>
    <property type="match status" value="1"/>
</dbReference>
<dbReference type="CDD" id="cd01891">
    <property type="entry name" value="TypA_BipA"/>
    <property type="match status" value="1"/>
</dbReference>
<comment type="function">
    <text evidence="3">A 50S ribosomal subunit assembly protein with GTPase activity, required for 50S subunit assembly at low temperatures, may also play a role in translation. Binds GTP and analogs. Binds the 70S ribosome between the 30S and 50S subunits, in a similar position as ribosome-bound EF-G; it contacts a number of ribosomal proteins, both rRNAs and the A-site tRNA.</text>
</comment>
<dbReference type="CDD" id="cd03691">
    <property type="entry name" value="BipA_TypA_II"/>
    <property type="match status" value="1"/>
</dbReference>
<dbReference type="InterPro" id="IPR047041">
    <property type="entry name" value="BipA_GTP-bd_dom"/>
</dbReference>
<dbReference type="GO" id="GO:1990904">
    <property type="term" value="C:ribonucleoprotein complex"/>
    <property type="evidence" value="ECO:0007669"/>
    <property type="project" value="TreeGrafter"/>
</dbReference>
<dbReference type="InterPro" id="IPR000795">
    <property type="entry name" value="T_Tr_GTP-bd_dom"/>
</dbReference>
<dbReference type="Pfam" id="PF00679">
    <property type="entry name" value="EFG_C"/>
    <property type="match status" value="1"/>
</dbReference>
<dbReference type="Gene3D" id="3.40.50.300">
    <property type="entry name" value="P-loop containing nucleotide triphosphate hydrolases"/>
    <property type="match status" value="1"/>
</dbReference>
<keyword evidence="3" id="KW-0963">Cytoplasm</keyword>
<dbReference type="InterPro" id="IPR035647">
    <property type="entry name" value="EFG_III/V"/>
</dbReference>
<dbReference type="AlphaFoldDB" id="A0A4Q0T2U7"/>
<dbReference type="InterPro" id="IPR047043">
    <property type="entry name" value="BipA_III"/>
</dbReference>
<feature type="domain" description="Tr-type G" evidence="4">
    <location>
        <begin position="7"/>
        <end position="202"/>
    </location>
</feature>
<keyword evidence="1 3" id="KW-0342">GTP-binding</keyword>
<dbReference type="FunFam" id="2.40.30.10:FF:000016">
    <property type="entry name" value="GTP-binding protein TypA"/>
    <property type="match status" value="1"/>
</dbReference>
<dbReference type="FunFam" id="2.40.50.250:FF:000001">
    <property type="entry name" value="GTP-binding protein TypA"/>
    <property type="match status" value="1"/>
</dbReference>
<dbReference type="InterPro" id="IPR042116">
    <property type="entry name" value="TypA/BipA_C"/>
</dbReference>
<dbReference type="InterPro" id="IPR006298">
    <property type="entry name" value="BipA"/>
</dbReference>
<reference evidence="5 6" key="1">
    <citation type="submission" date="2018-11" db="EMBL/GenBank/DDBJ databases">
        <authorList>
            <person name="Mardanov A.V."/>
            <person name="Ravin N.V."/>
            <person name="Dedysh S.N."/>
        </authorList>
    </citation>
    <scope>NUCLEOTIDE SEQUENCE [LARGE SCALE GENOMIC DNA]</scope>
    <source>
        <strain evidence="5 6">AF10</strain>
    </source>
</reference>
<feature type="binding site" evidence="3">
    <location>
        <begin position="19"/>
        <end position="24"/>
    </location>
    <ligand>
        <name>GTP</name>
        <dbReference type="ChEBI" id="CHEBI:37565"/>
    </ligand>
</feature>
<keyword evidence="3" id="KW-0378">Hydrolase</keyword>
<keyword evidence="3" id="KW-0694">RNA-binding</keyword>
<dbReference type="InterPro" id="IPR031157">
    <property type="entry name" value="G_TR_CS"/>
</dbReference>
<proteinExistence type="inferred from homology"/>
<dbReference type="Gene3D" id="2.40.30.10">
    <property type="entry name" value="Translation factors"/>
    <property type="match status" value="1"/>
</dbReference>
<dbReference type="Pfam" id="PF03144">
    <property type="entry name" value="GTP_EFTU_D2"/>
    <property type="match status" value="1"/>
</dbReference>
<dbReference type="CDD" id="cd03710">
    <property type="entry name" value="BipA_TypA_C"/>
    <property type="match status" value="1"/>
</dbReference>
<dbReference type="SUPFAM" id="SSF50447">
    <property type="entry name" value="Translation proteins"/>
    <property type="match status" value="1"/>
</dbReference>
<name>A0A4Q0T2U7_9BACT</name>
<dbReference type="PANTHER" id="PTHR42908">
    <property type="entry name" value="TRANSLATION ELONGATION FACTOR-RELATED"/>
    <property type="match status" value="1"/>
</dbReference>
<dbReference type="Gene3D" id="2.40.50.250">
    <property type="entry name" value="bipa protein"/>
    <property type="match status" value="1"/>
</dbReference>
<dbReference type="FunFam" id="3.30.70.240:FF:000002">
    <property type="entry name" value="GTP-binding protein TypA"/>
    <property type="match status" value="1"/>
</dbReference>
<evidence type="ECO:0000259" key="4">
    <source>
        <dbReference type="PROSITE" id="PS51722"/>
    </source>
</evidence>
<comment type="similarity">
    <text evidence="3">Belongs to the TRAFAC class translation factor GTPase superfamily. Classic translation factor GTPase family. BipA subfamily.</text>
</comment>
<keyword evidence="3" id="KW-0690">Ribosome biogenesis</keyword>
<comment type="catalytic activity">
    <reaction evidence="2 3">
        <text>GTP + H2O = GDP + phosphate + H(+)</text>
        <dbReference type="Rhea" id="RHEA:19669"/>
        <dbReference type="ChEBI" id="CHEBI:15377"/>
        <dbReference type="ChEBI" id="CHEBI:15378"/>
        <dbReference type="ChEBI" id="CHEBI:37565"/>
        <dbReference type="ChEBI" id="CHEBI:43474"/>
        <dbReference type="ChEBI" id="CHEBI:58189"/>
    </reaction>
</comment>
<dbReference type="InterPro" id="IPR000640">
    <property type="entry name" value="EFG_V-like"/>
</dbReference>
<keyword evidence="3" id="KW-0547">Nucleotide-binding</keyword>
<dbReference type="InterPro" id="IPR047042">
    <property type="entry name" value="BipA_II"/>
</dbReference>
<dbReference type="Gene3D" id="3.30.70.870">
    <property type="entry name" value="Elongation Factor G (Translational Gtpase), domain 3"/>
    <property type="match status" value="1"/>
</dbReference>
<dbReference type="FunFam" id="3.40.50.300:FF:000055">
    <property type="entry name" value="GTP-binding protein TypA"/>
    <property type="match status" value="1"/>
</dbReference>
<keyword evidence="6" id="KW-1185">Reference proteome</keyword>